<dbReference type="GO" id="GO:0003677">
    <property type="term" value="F:DNA binding"/>
    <property type="evidence" value="ECO:0007669"/>
    <property type="project" value="UniProtKB-KW"/>
</dbReference>
<protein>
    <recommendedName>
        <fullName evidence="6">HTH-type transcriptional regulator TtuA</fullName>
    </recommendedName>
    <alternativeName>
        <fullName evidence="7">Tartrate utilization transcriptional regulator</fullName>
    </alternativeName>
</protein>
<proteinExistence type="inferred from homology"/>
<dbReference type="EMBL" id="JXQV01000009">
    <property type="protein sequence ID" value="KIQ03134.1"/>
    <property type="molecule type" value="Genomic_DNA"/>
</dbReference>
<feature type="domain" description="HTH lysR-type" evidence="8">
    <location>
        <begin position="1"/>
        <end position="58"/>
    </location>
</feature>
<dbReference type="Pfam" id="PF03466">
    <property type="entry name" value="LysR_substrate"/>
    <property type="match status" value="1"/>
</dbReference>
<dbReference type="Proteomes" id="UP000035017">
    <property type="component" value="Unassembled WGS sequence"/>
</dbReference>
<evidence type="ECO:0000256" key="3">
    <source>
        <dbReference type="ARBA" id="ARBA00023125"/>
    </source>
</evidence>
<keyword evidence="4" id="KW-0804">Transcription</keyword>
<accession>A0A0D0KXJ4</accession>
<sequence length="299" mass="32163">MNLRALMYFDELVRTRSMRAAADNLNVAPTAVSRQIDNLEEFFGAPLVERSSRGVTLTAAGELLAERAGKTLRELGNVQQLIDDLKGLERGRATIFANGAIVASLLAPVLAQFSATYPKLRFDVHITSARQAIDALVTAQADIAITLFAPETSEVKILAARDIGYDVILPADHALAGKSGITLAQLSQMPLAMPEKTFAARHAFDVLFEKAGIELDPVFTASSLDLLKELVLDRAAVTLLPELSVAREIRAGKMVAVPLVGTPGVHTTIELCVAPDRELSFAAATLSRFIETFMGNLPK</sequence>
<dbReference type="Pfam" id="PF00126">
    <property type="entry name" value="HTH_1"/>
    <property type="match status" value="1"/>
</dbReference>
<organism evidence="9 10">
    <name type="scientific">Agrobacterium tumefaciens</name>
    <dbReference type="NCBI Taxonomy" id="358"/>
    <lineage>
        <taxon>Bacteria</taxon>
        <taxon>Pseudomonadati</taxon>
        <taxon>Pseudomonadota</taxon>
        <taxon>Alphaproteobacteria</taxon>
        <taxon>Hyphomicrobiales</taxon>
        <taxon>Rhizobiaceae</taxon>
        <taxon>Rhizobium/Agrobacterium group</taxon>
        <taxon>Agrobacterium</taxon>
        <taxon>Agrobacterium tumefaciens complex</taxon>
    </lineage>
</organism>
<dbReference type="SUPFAM" id="SSF46785">
    <property type="entry name" value="Winged helix' DNA-binding domain"/>
    <property type="match status" value="1"/>
</dbReference>
<evidence type="ECO:0000313" key="10">
    <source>
        <dbReference type="Proteomes" id="UP000035017"/>
    </source>
</evidence>
<dbReference type="GO" id="GO:0005829">
    <property type="term" value="C:cytosol"/>
    <property type="evidence" value="ECO:0007669"/>
    <property type="project" value="TreeGrafter"/>
</dbReference>
<dbReference type="PANTHER" id="PTHR30419">
    <property type="entry name" value="HTH-TYPE TRANSCRIPTIONAL REGULATOR YBHD"/>
    <property type="match status" value="1"/>
</dbReference>
<evidence type="ECO:0000256" key="7">
    <source>
        <dbReference type="ARBA" id="ARBA00083243"/>
    </source>
</evidence>
<dbReference type="GO" id="GO:0003700">
    <property type="term" value="F:DNA-binding transcription factor activity"/>
    <property type="evidence" value="ECO:0007669"/>
    <property type="project" value="InterPro"/>
</dbReference>
<evidence type="ECO:0000259" key="8">
    <source>
        <dbReference type="PROSITE" id="PS50931"/>
    </source>
</evidence>
<dbReference type="InterPro" id="IPR000847">
    <property type="entry name" value="LysR_HTH_N"/>
</dbReference>
<keyword evidence="2" id="KW-0805">Transcription regulation</keyword>
<name>A0A0D0KXJ4_AGRTU</name>
<evidence type="ECO:0000256" key="2">
    <source>
        <dbReference type="ARBA" id="ARBA00023015"/>
    </source>
</evidence>
<dbReference type="OrthoDB" id="5297263at2"/>
<dbReference type="InterPro" id="IPR005119">
    <property type="entry name" value="LysR_subst-bd"/>
</dbReference>
<dbReference type="Gene3D" id="1.10.10.10">
    <property type="entry name" value="Winged helix-like DNA-binding domain superfamily/Winged helix DNA-binding domain"/>
    <property type="match status" value="1"/>
</dbReference>
<dbReference type="FunFam" id="1.10.10.10:FF:000001">
    <property type="entry name" value="LysR family transcriptional regulator"/>
    <property type="match status" value="1"/>
</dbReference>
<evidence type="ECO:0000256" key="4">
    <source>
        <dbReference type="ARBA" id="ARBA00023163"/>
    </source>
</evidence>
<reference evidence="9 10" key="1">
    <citation type="submission" date="2014-12" db="EMBL/GenBank/DDBJ databases">
        <title>16Stimator: statistical estimation of ribosomal gene copy numbers from draft genome assemblies.</title>
        <authorList>
            <person name="Perisin M.A."/>
            <person name="Vetter M."/>
            <person name="Gilbert J.A."/>
            <person name="Bergelson J."/>
        </authorList>
    </citation>
    <scope>NUCLEOTIDE SEQUENCE [LARGE SCALE GENOMIC DNA]</scope>
    <source>
        <strain evidence="9 10">MEJ076</strain>
    </source>
</reference>
<evidence type="ECO:0000256" key="1">
    <source>
        <dbReference type="ARBA" id="ARBA00009437"/>
    </source>
</evidence>
<comment type="function">
    <text evidence="5">Transcriptional regulator of the ttuABCDE tartrate utilization operon.</text>
</comment>
<evidence type="ECO:0000256" key="5">
    <source>
        <dbReference type="ARBA" id="ARBA00054626"/>
    </source>
</evidence>
<dbReference type="Gene3D" id="3.40.190.290">
    <property type="match status" value="1"/>
</dbReference>
<dbReference type="SUPFAM" id="SSF53850">
    <property type="entry name" value="Periplasmic binding protein-like II"/>
    <property type="match status" value="1"/>
</dbReference>
<dbReference type="InterPro" id="IPR050950">
    <property type="entry name" value="HTH-type_LysR_regulators"/>
</dbReference>
<evidence type="ECO:0000313" key="9">
    <source>
        <dbReference type="EMBL" id="KIQ03134.1"/>
    </source>
</evidence>
<comment type="similarity">
    <text evidence="1">Belongs to the LysR transcriptional regulatory family.</text>
</comment>
<dbReference type="AlphaFoldDB" id="A0A0D0KXJ4"/>
<gene>
    <name evidence="9" type="ORF">RU07_11330</name>
</gene>
<dbReference type="InterPro" id="IPR036390">
    <property type="entry name" value="WH_DNA-bd_sf"/>
</dbReference>
<dbReference type="PANTHER" id="PTHR30419:SF8">
    <property type="entry name" value="NITROGEN ASSIMILATION TRANSCRIPTIONAL ACTIVATOR-RELATED"/>
    <property type="match status" value="1"/>
</dbReference>
<dbReference type="PROSITE" id="PS50931">
    <property type="entry name" value="HTH_LYSR"/>
    <property type="match status" value="1"/>
</dbReference>
<comment type="caution">
    <text evidence="9">The sequence shown here is derived from an EMBL/GenBank/DDBJ whole genome shotgun (WGS) entry which is preliminary data.</text>
</comment>
<keyword evidence="3" id="KW-0238">DNA-binding</keyword>
<evidence type="ECO:0000256" key="6">
    <source>
        <dbReference type="ARBA" id="ARBA00067332"/>
    </source>
</evidence>
<dbReference type="InterPro" id="IPR036388">
    <property type="entry name" value="WH-like_DNA-bd_sf"/>
</dbReference>